<reference evidence="4 5" key="1">
    <citation type="journal article" date="2019" name="Nat. Ecol. Evol.">
        <title>Megaphylogeny resolves global patterns of mushroom evolution.</title>
        <authorList>
            <person name="Varga T."/>
            <person name="Krizsan K."/>
            <person name="Foldi C."/>
            <person name="Dima B."/>
            <person name="Sanchez-Garcia M."/>
            <person name="Sanchez-Ramirez S."/>
            <person name="Szollosi G.J."/>
            <person name="Szarkandi J.G."/>
            <person name="Papp V."/>
            <person name="Albert L."/>
            <person name="Andreopoulos W."/>
            <person name="Angelini C."/>
            <person name="Antonin V."/>
            <person name="Barry K.W."/>
            <person name="Bougher N.L."/>
            <person name="Buchanan P."/>
            <person name="Buyck B."/>
            <person name="Bense V."/>
            <person name="Catcheside P."/>
            <person name="Chovatia M."/>
            <person name="Cooper J."/>
            <person name="Damon W."/>
            <person name="Desjardin D."/>
            <person name="Finy P."/>
            <person name="Geml J."/>
            <person name="Haridas S."/>
            <person name="Hughes K."/>
            <person name="Justo A."/>
            <person name="Karasinski D."/>
            <person name="Kautmanova I."/>
            <person name="Kiss B."/>
            <person name="Kocsube S."/>
            <person name="Kotiranta H."/>
            <person name="LaButti K.M."/>
            <person name="Lechner B.E."/>
            <person name="Liimatainen K."/>
            <person name="Lipzen A."/>
            <person name="Lukacs Z."/>
            <person name="Mihaltcheva S."/>
            <person name="Morgado L.N."/>
            <person name="Niskanen T."/>
            <person name="Noordeloos M.E."/>
            <person name="Ohm R.A."/>
            <person name="Ortiz-Santana B."/>
            <person name="Ovrebo C."/>
            <person name="Racz N."/>
            <person name="Riley R."/>
            <person name="Savchenko A."/>
            <person name="Shiryaev A."/>
            <person name="Soop K."/>
            <person name="Spirin V."/>
            <person name="Szebenyi C."/>
            <person name="Tomsovsky M."/>
            <person name="Tulloss R.E."/>
            <person name="Uehling J."/>
            <person name="Grigoriev I.V."/>
            <person name="Vagvolgyi C."/>
            <person name="Papp T."/>
            <person name="Martin F.M."/>
            <person name="Miettinen O."/>
            <person name="Hibbett D.S."/>
            <person name="Nagy L.G."/>
        </authorList>
    </citation>
    <scope>NUCLEOTIDE SEQUENCE [LARGE SCALE GENOMIC DNA]</scope>
    <source>
        <strain evidence="4 5">CBS 166.37</strain>
    </source>
</reference>
<accession>A0A5C3LS71</accession>
<dbReference type="AlphaFoldDB" id="A0A5C3LS71"/>
<evidence type="ECO:0000256" key="3">
    <source>
        <dbReference type="SAM" id="Phobius"/>
    </source>
</evidence>
<organism evidence="4 5">
    <name type="scientific">Crucibulum laeve</name>
    <dbReference type="NCBI Taxonomy" id="68775"/>
    <lineage>
        <taxon>Eukaryota</taxon>
        <taxon>Fungi</taxon>
        <taxon>Dikarya</taxon>
        <taxon>Basidiomycota</taxon>
        <taxon>Agaricomycotina</taxon>
        <taxon>Agaricomycetes</taxon>
        <taxon>Agaricomycetidae</taxon>
        <taxon>Agaricales</taxon>
        <taxon>Agaricineae</taxon>
        <taxon>Nidulariaceae</taxon>
        <taxon>Crucibulum</taxon>
    </lineage>
</organism>
<dbReference type="Proteomes" id="UP000308652">
    <property type="component" value="Unassembled WGS sequence"/>
</dbReference>
<feature type="coiled-coil region" evidence="1">
    <location>
        <begin position="47"/>
        <end position="100"/>
    </location>
</feature>
<evidence type="ECO:0000313" key="5">
    <source>
        <dbReference type="Proteomes" id="UP000308652"/>
    </source>
</evidence>
<keyword evidence="1" id="KW-0175">Coiled coil</keyword>
<name>A0A5C3LS71_9AGAR</name>
<keyword evidence="3" id="KW-1133">Transmembrane helix</keyword>
<keyword evidence="3" id="KW-0472">Membrane</keyword>
<protein>
    <submittedName>
        <fullName evidence="4">Uncharacterized protein</fullName>
    </submittedName>
</protein>
<dbReference type="OrthoDB" id="3069610at2759"/>
<dbReference type="EMBL" id="ML213726">
    <property type="protein sequence ID" value="TFK31621.1"/>
    <property type="molecule type" value="Genomic_DNA"/>
</dbReference>
<evidence type="ECO:0000256" key="2">
    <source>
        <dbReference type="SAM" id="MobiDB-lite"/>
    </source>
</evidence>
<keyword evidence="5" id="KW-1185">Reference proteome</keyword>
<feature type="region of interest" description="Disordered" evidence="2">
    <location>
        <begin position="135"/>
        <end position="154"/>
    </location>
</feature>
<evidence type="ECO:0000256" key="1">
    <source>
        <dbReference type="SAM" id="Coils"/>
    </source>
</evidence>
<evidence type="ECO:0000313" key="4">
    <source>
        <dbReference type="EMBL" id="TFK31621.1"/>
    </source>
</evidence>
<feature type="transmembrane region" description="Helical" evidence="3">
    <location>
        <begin position="20"/>
        <end position="38"/>
    </location>
</feature>
<keyword evidence="3" id="KW-0812">Transmembrane</keyword>
<gene>
    <name evidence="4" type="ORF">BDQ12DRAFT_107265</name>
</gene>
<proteinExistence type="predicted"/>
<sequence length="181" mass="20433">MSKYLAAMSDSNSPTDNLNNFVAGLALLSAFLSAILYYRACLPSVKFKELDELLNETKSIYSQAEAEGLLPTNPQDLTRLKTLLKNLEESRAELREETYRETTPFSECMAVLRGLSRNIVKKTDDAKKLRASIVTTSEEQRRRRRGDYQPPTMALSSEDLDASITQSPDFGSHHHINRRCS</sequence>